<keyword evidence="3" id="KW-1185">Reference proteome</keyword>
<evidence type="ECO:0000313" key="2">
    <source>
        <dbReference type="EMBL" id="TFK89202.1"/>
    </source>
</evidence>
<organism evidence="2 3">
    <name type="scientific">Polyporus arcularius HHB13444</name>
    <dbReference type="NCBI Taxonomy" id="1314778"/>
    <lineage>
        <taxon>Eukaryota</taxon>
        <taxon>Fungi</taxon>
        <taxon>Dikarya</taxon>
        <taxon>Basidiomycota</taxon>
        <taxon>Agaricomycotina</taxon>
        <taxon>Agaricomycetes</taxon>
        <taxon>Polyporales</taxon>
        <taxon>Polyporaceae</taxon>
        <taxon>Polyporus</taxon>
    </lineage>
</organism>
<dbReference type="Proteomes" id="UP000308197">
    <property type="component" value="Unassembled WGS sequence"/>
</dbReference>
<reference evidence="2 3" key="1">
    <citation type="journal article" date="2019" name="Nat. Ecol. Evol.">
        <title>Megaphylogeny resolves global patterns of mushroom evolution.</title>
        <authorList>
            <person name="Varga T."/>
            <person name="Krizsan K."/>
            <person name="Foldi C."/>
            <person name="Dima B."/>
            <person name="Sanchez-Garcia M."/>
            <person name="Sanchez-Ramirez S."/>
            <person name="Szollosi G.J."/>
            <person name="Szarkandi J.G."/>
            <person name="Papp V."/>
            <person name="Albert L."/>
            <person name="Andreopoulos W."/>
            <person name="Angelini C."/>
            <person name="Antonin V."/>
            <person name="Barry K.W."/>
            <person name="Bougher N.L."/>
            <person name="Buchanan P."/>
            <person name="Buyck B."/>
            <person name="Bense V."/>
            <person name="Catcheside P."/>
            <person name="Chovatia M."/>
            <person name="Cooper J."/>
            <person name="Damon W."/>
            <person name="Desjardin D."/>
            <person name="Finy P."/>
            <person name="Geml J."/>
            <person name="Haridas S."/>
            <person name="Hughes K."/>
            <person name="Justo A."/>
            <person name="Karasinski D."/>
            <person name="Kautmanova I."/>
            <person name="Kiss B."/>
            <person name="Kocsube S."/>
            <person name="Kotiranta H."/>
            <person name="LaButti K.M."/>
            <person name="Lechner B.E."/>
            <person name="Liimatainen K."/>
            <person name="Lipzen A."/>
            <person name="Lukacs Z."/>
            <person name="Mihaltcheva S."/>
            <person name="Morgado L.N."/>
            <person name="Niskanen T."/>
            <person name="Noordeloos M.E."/>
            <person name="Ohm R.A."/>
            <person name="Ortiz-Santana B."/>
            <person name="Ovrebo C."/>
            <person name="Racz N."/>
            <person name="Riley R."/>
            <person name="Savchenko A."/>
            <person name="Shiryaev A."/>
            <person name="Soop K."/>
            <person name="Spirin V."/>
            <person name="Szebenyi C."/>
            <person name="Tomsovsky M."/>
            <person name="Tulloss R.E."/>
            <person name="Uehling J."/>
            <person name="Grigoriev I.V."/>
            <person name="Vagvolgyi C."/>
            <person name="Papp T."/>
            <person name="Martin F.M."/>
            <person name="Miettinen O."/>
            <person name="Hibbett D.S."/>
            <person name="Nagy L.G."/>
        </authorList>
    </citation>
    <scope>NUCLEOTIDE SEQUENCE [LARGE SCALE GENOMIC DNA]</scope>
    <source>
        <strain evidence="2 3">HHB13444</strain>
    </source>
</reference>
<dbReference type="InParanoid" id="A0A5C3PIR2"/>
<feature type="region of interest" description="Disordered" evidence="1">
    <location>
        <begin position="16"/>
        <end position="46"/>
    </location>
</feature>
<gene>
    <name evidence="2" type="ORF">K466DRAFT_39754</name>
</gene>
<sequence>MTLCYDREGIQLFLDASGPERTCGPPPSTPRHRRLAQAGESLASSADRRLSYCPHVALPGYSRLREHAHREMSRSALQLRGSVAPLL</sequence>
<name>A0A5C3PIR2_9APHY</name>
<evidence type="ECO:0000256" key="1">
    <source>
        <dbReference type="SAM" id="MobiDB-lite"/>
    </source>
</evidence>
<proteinExistence type="predicted"/>
<dbReference type="AlphaFoldDB" id="A0A5C3PIR2"/>
<dbReference type="EMBL" id="ML211084">
    <property type="protein sequence ID" value="TFK89202.1"/>
    <property type="molecule type" value="Genomic_DNA"/>
</dbReference>
<protein>
    <submittedName>
        <fullName evidence="2">Uncharacterized protein</fullName>
    </submittedName>
</protein>
<evidence type="ECO:0000313" key="3">
    <source>
        <dbReference type="Proteomes" id="UP000308197"/>
    </source>
</evidence>
<accession>A0A5C3PIR2</accession>